<name>A0ABP1RFI5_9HEXA</name>
<accession>A0ABP1RFI5</accession>
<organism evidence="3 4">
    <name type="scientific">Orchesella dallaii</name>
    <dbReference type="NCBI Taxonomy" id="48710"/>
    <lineage>
        <taxon>Eukaryota</taxon>
        <taxon>Metazoa</taxon>
        <taxon>Ecdysozoa</taxon>
        <taxon>Arthropoda</taxon>
        <taxon>Hexapoda</taxon>
        <taxon>Collembola</taxon>
        <taxon>Entomobryomorpha</taxon>
        <taxon>Entomobryoidea</taxon>
        <taxon>Orchesellidae</taxon>
        <taxon>Orchesellinae</taxon>
        <taxon>Orchesella</taxon>
    </lineage>
</organism>
<protein>
    <recommendedName>
        <fullName evidence="2">Inosine/uridine-preferring nucleoside hydrolase domain-containing protein</fullName>
    </recommendedName>
</protein>
<feature type="domain" description="Inosine/uridine-preferring nucleoside hydrolase" evidence="2">
    <location>
        <begin position="8"/>
        <end position="308"/>
    </location>
</feature>
<evidence type="ECO:0000256" key="1">
    <source>
        <dbReference type="ARBA" id="ARBA00009176"/>
    </source>
</evidence>
<gene>
    <name evidence="3" type="ORF">ODALV1_LOCUS20996</name>
</gene>
<evidence type="ECO:0000313" key="4">
    <source>
        <dbReference type="Proteomes" id="UP001642540"/>
    </source>
</evidence>
<dbReference type="SUPFAM" id="SSF53590">
    <property type="entry name" value="Nucleoside hydrolase"/>
    <property type="match status" value="1"/>
</dbReference>
<dbReference type="PANTHER" id="PTHR46190">
    <property type="entry name" value="SI:CH211-201H21.5-RELATED"/>
    <property type="match status" value="1"/>
</dbReference>
<dbReference type="Pfam" id="PF01156">
    <property type="entry name" value="IU_nuc_hydro"/>
    <property type="match status" value="1"/>
</dbReference>
<reference evidence="3 4" key="1">
    <citation type="submission" date="2024-08" db="EMBL/GenBank/DDBJ databases">
        <authorList>
            <person name="Cucini C."/>
            <person name="Frati F."/>
        </authorList>
    </citation>
    <scope>NUCLEOTIDE SEQUENCE [LARGE SCALE GENOMIC DNA]</scope>
</reference>
<dbReference type="PANTHER" id="PTHR46190:SF1">
    <property type="entry name" value="SI:CH211-201H21.5"/>
    <property type="match status" value="1"/>
</dbReference>
<dbReference type="InterPro" id="IPR052775">
    <property type="entry name" value="IUN_hydrolase"/>
</dbReference>
<evidence type="ECO:0000259" key="2">
    <source>
        <dbReference type="Pfam" id="PF01156"/>
    </source>
</evidence>
<sequence>MTNKQQFILIDCDTGSDDALAIWMTIAAHRDPSSPVKIVGIVCAHGNTTTENVATNVIRTLHAVEEYEIPVFVGAQQPLVHPYTHQVELFHGSDGFGDNDFPPLSYKEASNFSDEHGVLAMCRLAKEYDGKLTILALAAHTNLAMAARLDPSICNRLEAIYTMGGNVEGEGNATVSAEFNFAVDPEAAFITLSAFSCPIYVVPWEVTAKHAIAYEWRVKVLGGLDTPQAQLLNAVERKILEKYTDNWIACDQFAAAAAIEPKIVKKSITRHCTVELGGNWTRGLMVIDKMGILKKPENVTIITELDEELSKRIMLWGAGGKHYTAEN</sequence>
<dbReference type="Proteomes" id="UP001642540">
    <property type="component" value="Unassembled WGS sequence"/>
</dbReference>
<dbReference type="InterPro" id="IPR036452">
    <property type="entry name" value="Ribo_hydro-like"/>
</dbReference>
<keyword evidence="4" id="KW-1185">Reference proteome</keyword>
<dbReference type="EMBL" id="CAXLJM020000069">
    <property type="protein sequence ID" value="CAL8125509.1"/>
    <property type="molecule type" value="Genomic_DNA"/>
</dbReference>
<comment type="caution">
    <text evidence="3">The sequence shown here is derived from an EMBL/GenBank/DDBJ whole genome shotgun (WGS) entry which is preliminary data.</text>
</comment>
<proteinExistence type="inferred from homology"/>
<dbReference type="Gene3D" id="3.90.245.10">
    <property type="entry name" value="Ribonucleoside hydrolase-like"/>
    <property type="match status" value="1"/>
</dbReference>
<evidence type="ECO:0000313" key="3">
    <source>
        <dbReference type="EMBL" id="CAL8125509.1"/>
    </source>
</evidence>
<dbReference type="CDD" id="cd02649">
    <property type="entry name" value="nuc_hydro_CeIAG"/>
    <property type="match status" value="1"/>
</dbReference>
<comment type="similarity">
    <text evidence="1">Belongs to the IUNH family.</text>
</comment>
<dbReference type="InterPro" id="IPR001910">
    <property type="entry name" value="Inosine/uridine_hydrolase_dom"/>
</dbReference>